<keyword evidence="4" id="KW-1185">Reference proteome</keyword>
<feature type="compositionally biased region" description="Basic residues" evidence="2">
    <location>
        <begin position="544"/>
        <end position="554"/>
    </location>
</feature>
<organism evidence="3 4">
    <name type="scientific">Viridothelium virens</name>
    <name type="common">Speckled blister lichen</name>
    <name type="synonym">Trypethelium virens</name>
    <dbReference type="NCBI Taxonomy" id="1048519"/>
    <lineage>
        <taxon>Eukaryota</taxon>
        <taxon>Fungi</taxon>
        <taxon>Dikarya</taxon>
        <taxon>Ascomycota</taxon>
        <taxon>Pezizomycotina</taxon>
        <taxon>Dothideomycetes</taxon>
        <taxon>Dothideomycetes incertae sedis</taxon>
        <taxon>Trypetheliales</taxon>
        <taxon>Trypetheliaceae</taxon>
        <taxon>Viridothelium</taxon>
    </lineage>
</organism>
<feature type="region of interest" description="Disordered" evidence="2">
    <location>
        <begin position="689"/>
        <end position="753"/>
    </location>
</feature>
<feature type="compositionally biased region" description="Acidic residues" evidence="2">
    <location>
        <begin position="875"/>
        <end position="897"/>
    </location>
</feature>
<dbReference type="InterPro" id="IPR018554">
    <property type="entry name" value="FRQ"/>
</dbReference>
<gene>
    <name evidence="3" type="ORF">EV356DRAFT_492337</name>
</gene>
<evidence type="ECO:0000313" key="4">
    <source>
        <dbReference type="Proteomes" id="UP000800092"/>
    </source>
</evidence>
<feature type="compositionally biased region" description="Basic and acidic residues" evidence="2">
    <location>
        <begin position="427"/>
        <end position="436"/>
    </location>
</feature>
<protein>
    <recommendedName>
        <fullName evidence="5">Frequency clock protein</fullName>
    </recommendedName>
</protein>
<dbReference type="Pfam" id="PF09421">
    <property type="entry name" value="FRQ"/>
    <property type="match status" value="1"/>
</dbReference>
<feature type="region of interest" description="Disordered" evidence="2">
    <location>
        <begin position="594"/>
        <end position="638"/>
    </location>
</feature>
<feature type="compositionally biased region" description="Basic and acidic residues" evidence="2">
    <location>
        <begin position="358"/>
        <end position="383"/>
    </location>
</feature>
<dbReference type="GO" id="GO:0007623">
    <property type="term" value="P:circadian rhythm"/>
    <property type="evidence" value="ECO:0007669"/>
    <property type="project" value="InterPro"/>
</dbReference>
<dbReference type="GO" id="GO:0006355">
    <property type="term" value="P:regulation of DNA-templated transcription"/>
    <property type="evidence" value="ECO:0007669"/>
    <property type="project" value="InterPro"/>
</dbReference>
<feature type="compositionally biased region" description="Polar residues" evidence="2">
    <location>
        <begin position="30"/>
        <end position="46"/>
    </location>
</feature>
<evidence type="ECO:0008006" key="5">
    <source>
        <dbReference type="Google" id="ProtNLM"/>
    </source>
</evidence>
<feature type="compositionally biased region" description="Low complexity" evidence="2">
    <location>
        <begin position="620"/>
        <end position="630"/>
    </location>
</feature>
<feature type="compositionally biased region" description="Polar residues" evidence="2">
    <location>
        <begin position="248"/>
        <end position="280"/>
    </location>
</feature>
<feature type="compositionally biased region" description="Polar residues" evidence="2">
    <location>
        <begin position="560"/>
        <end position="582"/>
    </location>
</feature>
<evidence type="ECO:0000256" key="1">
    <source>
        <dbReference type="SAM" id="Coils"/>
    </source>
</evidence>
<proteinExistence type="predicted"/>
<feature type="coiled-coil region" evidence="1">
    <location>
        <begin position="158"/>
        <end position="185"/>
    </location>
</feature>
<dbReference type="AlphaFoldDB" id="A0A6A6GXY5"/>
<feature type="region of interest" description="Disordered" evidence="2">
    <location>
        <begin position="216"/>
        <end position="292"/>
    </location>
</feature>
<feature type="compositionally biased region" description="Low complexity" evidence="2">
    <location>
        <begin position="730"/>
        <end position="739"/>
    </location>
</feature>
<accession>A0A6A6GXY5</accession>
<evidence type="ECO:0000313" key="3">
    <source>
        <dbReference type="EMBL" id="KAF2230213.1"/>
    </source>
</evidence>
<feature type="compositionally biased region" description="Polar residues" evidence="2">
    <location>
        <begin position="409"/>
        <end position="421"/>
    </location>
</feature>
<feature type="compositionally biased region" description="Basic and acidic residues" evidence="2">
    <location>
        <begin position="904"/>
        <end position="919"/>
    </location>
</feature>
<feature type="region of interest" description="Disordered" evidence="2">
    <location>
        <begin position="502"/>
        <end position="582"/>
    </location>
</feature>
<feature type="compositionally biased region" description="Polar residues" evidence="2">
    <location>
        <begin position="107"/>
        <end position="117"/>
    </location>
</feature>
<keyword evidence="1" id="KW-0175">Coiled coil</keyword>
<feature type="region of interest" description="Disordered" evidence="2">
    <location>
        <begin position="1"/>
        <end position="132"/>
    </location>
</feature>
<feature type="compositionally biased region" description="Acidic residues" evidence="2">
    <location>
        <begin position="595"/>
        <end position="607"/>
    </location>
</feature>
<dbReference type="Proteomes" id="UP000800092">
    <property type="component" value="Unassembled WGS sequence"/>
</dbReference>
<dbReference type="GO" id="GO:0005737">
    <property type="term" value="C:cytoplasm"/>
    <property type="evidence" value="ECO:0007669"/>
    <property type="project" value="InterPro"/>
</dbReference>
<dbReference type="EMBL" id="ML991845">
    <property type="protein sequence ID" value="KAF2230213.1"/>
    <property type="molecule type" value="Genomic_DNA"/>
</dbReference>
<feature type="region of interest" description="Disordered" evidence="2">
    <location>
        <begin position="797"/>
        <end position="1009"/>
    </location>
</feature>
<name>A0A6A6GXY5_VIRVR</name>
<feature type="compositionally biased region" description="Acidic residues" evidence="2">
    <location>
        <begin position="838"/>
        <end position="849"/>
    </location>
</feature>
<dbReference type="OrthoDB" id="2536795at2759"/>
<evidence type="ECO:0000256" key="2">
    <source>
        <dbReference type="SAM" id="MobiDB-lite"/>
    </source>
</evidence>
<feature type="compositionally biased region" description="Polar residues" evidence="2">
    <location>
        <begin position="61"/>
        <end position="98"/>
    </location>
</feature>
<reference evidence="3" key="1">
    <citation type="journal article" date="2020" name="Stud. Mycol.">
        <title>101 Dothideomycetes genomes: a test case for predicting lifestyles and emergence of pathogens.</title>
        <authorList>
            <person name="Haridas S."/>
            <person name="Albert R."/>
            <person name="Binder M."/>
            <person name="Bloem J."/>
            <person name="Labutti K."/>
            <person name="Salamov A."/>
            <person name="Andreopoulos B."/>
            <person name="Baker S."/>
            <person name="Barry K."/>
            <person name="Bills G."/>
            <person name="Bluhm B."/>
            <person name="Cannon C."/>
            <person name="Castanera R."/>
            <person name="Culley D."/>
            <person name="Daum C."/>
            <person name="Ezra D."/>
            <person name="Gonzalez J."/>
            <person name="Henrissat B."/>
            <person name="Kuo A."/>
            <person name="Liang C."/>
            <person name="Lipzen A."/>
            <person name="Lutzoni F."/>
            <person name="Magnuson J."/>
            <person name="Mondo S."/>
            <person name="Nolan M."/>
            <person name="Ohm R."/>
            <person name="Pangilinan J."/>
            <person name="Park H.-J."/>
            <person name="Ramirez L."/>
            <person name="Alfaro M."/>
            <person name="Sun H."/>
            <person name="Tritt A."/>
            <person name="Yoshinaga Y."/>
            <person name="Zwiers L.-H."/>
            <person name="Turgeon B."/>
            <person name="Goodwin S."/>
            <person name="Spatafora J."/>
            <person name="Crous P."/>
            <person name="Grigoriev I."/>
        </authorList>
    </citation>
    <scope>NUCLEOTIDE SEQUENCE</scope>
    <source>
        <strain evidence="3">Tuck. ex Michener</strain>
    </source>
</reference>
<dbReference type="GO" id="GO:0005634">
    <property type="term" value="C:nucleus"/>
    <property type="evidence" value="ECO:0007669"/>
    <property type="project" value="InterPro"/>
</dbReference>
<feature type="compositionally biased region" description="Basic and acidic residues" evidence="2">
    <location>
        <begin position="502"/>
        <end position="512"/>
    </location>
</feature>
<feature type="region of interest" description="Disordered" evidence="2">
    <location>
        <begin position="337"/>
        <end position="436"/>
    </location>
</feature>
<sequence length="1009" mass="110101">MASVKVPASPATAGSTALPRRPPAHKSVSLMHSPTRRTLSQIQNHRSPLRHVQTREEIQPAPSSMNRNKKNSSGESSNADNWFEKSNNNVSQGSNTFIDNDPPFFLRNSSSSDSPPENQRHDSGPPASGVGRALLQRSGVMRCDSQGGSSSEDFRSVIDDLTVENKKLKKRLKRFEKLHDAHLQNEKLFELRVHGLPPEKKRELEDTLRQFALSLDGSPVSGSPLPRLERFAPGLHSHKTTSSSHTSNQQVADSAYASMSASGQGSSVPGYTSTGASNRIRSSKGVSKLAKSRDDNIQSYLLDIPEGLLPRRPPVMTEKAKGKLVVRRLEQIFAGKGAAKEGHQQPLQQQEVSQMAARADRNEIEARGQRAGAEGHREARIMPEETEDPMSFVRSKQPSRSGPKDVLPSNLQVPQQNTTDESSPEQRPTRPLDLDPFRAQIPAENIDYIRHLGFSPPDVRTMSLPEEGHGWIYLNLLINMAQLHTLNVTADFVKKALTDHSSKLELSEDGRKVRWQGGPGVSKTSSDGSSPVEVEPESYYRSKHDNRRSKRSKAKRADQATAQASSDGQQKSTHTGGTNNQVSYTPLFFHREHSDEDLESSYEESGFEESPQPAYATGVSSGLASSGRRTSSSRKRQDEGPIIFYNKVRFCTDLSGDRGVTTERLQNIIDYQSLTPDGLSNDRNVKWNRQSLDSSRGPLSRADQLPDPMDLDDNPIPAEQELAFPHDSSAKSSSSQSRRSSPEPVDFEVSGLGGVCPDDNFEITVQNRHMPKGEQNRNPQAAHGFGQKIHHHRLAAILGSDKRNSPPTIDEQIIAMKRKDLPPSALPAPSYFLTESSPETDESDAESDCSGDPNSEDRDAPATAPQPLTIPAASSDEDSSGASDVEDDDSYESDDSVDLLAAAREIDPAKIQAQEREYDSAVAERLAEEIPAGSSAATAGGGSGFASPASDVPDTGENSDDEDESGSDKETAEWNPLKVSDLNVKRYAGLKRSRTGDSMVANGKTPKLG</sequence>